<dbReference type="InterPro" id="IPR012347">
    <property type="entry name" value="Ferritin-like"/>
</dbReference>
<proteinExistence type="predicted"/>
<dbReference type="InterPro" id="IPR012851">
    <property type="entry name" value="Spore_coat_CotF-like"/>
</dbReference>
<dbReference type="Proteomes" id="UP000214588">
    <property type="component" value="Unassembled WGS sequence"/>
</dbReference>
<dbReference type="Gene3D" id="1.20.1260.10">
    <property type="match status" value="1"/>
</dbReference>
<sequence length="89" mass="10354">MQTQTQTQQQSLSDKDIVNDILTSTKHVSTIYHQGILEANSPNTRQAFYDLHDHTLECHLNLLETMKNKGWYQPEKASQGQKQNQSNYY</sequence>
<dbReference type="RefSeq" id="WP_089023505.1">
    <property type="nucleotide sequence ID" value="NZ_NIQC01000012.1"/>
</dbReference>
<evidence type="ECO:0000313" key="2">
    <source>
        <dbReference type="Proteomes" id="UP000214588"/>
    </source>
</evidence>
<evidence type="ECO:0000313" key="1">
    <source>
        <dbReference type="EMBL" id="OWZ83755.1"/>
    </source>
</evidence>
<dbReference type="EMBL" id="NIQC01000012">
    <property type="protein sequence ID" value="OWZ83755.1"/>
    <property type="molecule type" value="Genomic_DNA"/>
</dbReference>
<accession>A0A226BXU1</accession>
<evidence type="ECO:0008006" key="3">
    <source>
        <dbReference type="Google" id="ProtNLM"/>
    </source>
</evidence>
<organism evidence="1 2">
    <name type="scientific">Natranaerobius trueperi</name>
    <dbReference type="NCBI Taxonomy" id="759412"/>
    <lineage>
        <taxon>Bacteria</taxon>
        <taxon>Bacillati</taxon>
        <taxon>Bacillota</taxon>
        <taxon>Clostridia</taxon>
        <taxon>Natranaerobiales</taxon>
        <taxon>Natranaerobiaceae</taxon>
        <taxon>Natranaerobius</taxon>
    </lineage>
</organism>
<reference evidence="1 2" key="1">
    <citation type="submission" date="2017-06" db="EMBL/GenBank/DDBJ databases">
        <title>Draft Genome Sequence of Natranaerobius trueperi halophilic, alkalithermophilic bacteria from soda lakes.</title>
        <authorList>
            <person name="Zhao B."/>
        </authorList>
    </citation>
    <scope>NUCLEOTIDE SEQUENCE [LARGE SCALE GENOMIC DNA]</scope>
    <source>
        <strain evidence="1 2">DSM 18760</strain>
    </source>
</reference>
<protein>
    <recommendedName>
        <fullName evidence="3">Spore coat protein</fullName>
    </recommendedName>
</protein>
<dbReference type="AlphaFoldDB" id="A0A226BXU1"/>
<comment type="caution">
    <text evidence="1">The sequence shown here is derived from an EMBL/GenBank/DDBJ whole genome shotgun (WGS) entry which is preliminary data.</text>
</comment>
<gene>
    <name evidence="1" type="ORF">CDO51_06585</name>
</gene>
<name>A0A226BXU1_9FIRM</name>
<dbReference type="OrthoDB" id="1685263at2"/>
<keyword evidence="2" id="KW-1185">Reference proteome</keyword>
<dbReference type="Pfam" id="PF07875">
    <property type="entry name" value="Coat_F"/>
    <property type="match status" value="1"/>
</dbReference>